<reference evidence="2" key="1">
    <citation type="submission" date="2020-12" db="EMBL/GenBank/DDBJ databases">
        <title>Taurinivorans muris gen. nov., sp. nov., fundamental and realized metabolic niche of a ubiquitous sulfidogenic bacterium in the murine intestine.</title>
        <authorList>
            <person name="Ye H."/>
            <person name="Hanson B.T."/>
            <person name="Loy A."/>
        </authorList>
    </citation>
    <scope>NUCLEOTIDE SEQUENCE</scope>
    <source>
        <strain evidence="2">LT0009</strain>
    </source>
</reference>
<organism evidence="2 3">
    <name type="scientific">Taurinivorans muris</name>
    <dbReference type="NCBI Taxonomy" id="2787751"/>
    <lineage>
        <taxon>Bacteria</taxon>
        <taxon>Pseudomonadati</taxon>
        <taxon>Thermodesulfobacteriota</taxon>
        <taxon>Desulfovibrionia</taxon>
        <taxon>Desulfovibrionales</taxon>
        <taxon>Desulfovibrionaceae</taxon>
        <taxon>Taurinivorans</taxon>
    </lineage>
</organism>
<evidence type="ECO:0000313" key="2">
    <source>
        <dbReference type="EMBL" id="UWX04919.1"/>
    </source>
</evidence>
<gene>
    <name evidence="2" type="ORF">JBF11_05340</name>
</gene>
<evidence type="ECO:0000259" key="1">
    <source>
        <dbReference type="Pfam" id="PF13524"/>
    </source>
</evidence>
<dbReference type="EMBL" id="CP065938">
    <property type="protein sequence ID" value="UWX04919.1"/>
    <property type="molecule type" value="Genomic_DNA"/>
</dbReference>
<dbReference type="RefSeq" id="WP_334314474.1">
    <property type="nucleotide sequence ID" value="NZ_CP065938.1"/>
</dbReference>
<feature type="domain" description="Spore protein YkvP/CgeB glycosyl transferase-like" evidence="1">
    <location>
        <begin position="173"/>
        <end position="286"/>
    </location>
</feature>
<proteinExistence type="predicted"/>
<dbReference type="InterPro" id="IPR055259">
    <property type="entry name" value="YkvP/CgeB_Glyco_trans-like"/>
</dbReference>
<dbReference type="Pfam" id="PF13524">
    <property type="entry name" value="Glyco_trans_1_2"/>
    <property type="match status" value="1"/>
</dbReference>
<dbReference type="Proteomes" id="UP001058120">
    <property type="component" value="Chromosome"/>
</dbReference>
<name>A0ABY5XYF3_9BACT</name>
<accession>A0ABY5XYF3</accession>
<evidence type="ECO:0000313" key="3">
    <source>
        <dbReference type="Proteomes" id="UP001058120"/>
    </source>
</evidence>
<sequence length="345" mass="39590">MNILQYGKNSYFTKELRELGHTVWHVGESAGCELELTSVISAKRLLEICAGKGFVPDIFFYADDSSLPHIFGIEDLPVPCVFYSIDTYCHAWHGAFSHAFDHVLYAQAEEREKFMPCSEHFPLFAMRFNPEETKEEWFKNRDIPVAFVGTMGHKNNPDRHTFYTLFKVFQPIFITSGNFVPVFSRSKIILNQSAVGELNFRTFEAMALGCGCLADNMPTKKNRIGEIFDFGVNSLPAYPRLDVAKAVDLCRHWLSKEKEDDLYRVAMQGRKLVWEKHSARARSLRLEELFHTLLAEDVRLVRQKNLGERKKNIAEAFSFLARQTAINAEFVQIYAHLAEKCAQSV</sequence>
<keyword evidence="3" id="KW-1185">Reference proteome</keyword>
<protein>
    <submittedName>
        <fullName evidence="2">Glycosyltransferase family 1 protein</fullName>
    </submittedName>
</protein>